<accession>A0ABW2V5C3</accession>
<organism evidence="2 3">
    <name type="scientific">Paenibacillus thermoaerophilus</name>
    <dbReference type="NCBI Taxonomy" id="1215385"/>
    <lineage>
        <taxon>Bacteria</taxon>
        <taxon>Bacillati</taxon>
        <taxon>Bacillota</taxon>
        <taxon>Bacilli</taxon>
        <taxon>Bacillales</taxon>
        <taxon>Paenibacillaceae</taxon>
        <taxon>Paenibacillus</taxon>
    </lineage>
</organism>
<protein>
    <submittedName>
        <fullName evidence="2">CGNR zinc finger domain-containing protein</fullName>
    </submittedName>
</protein>
<dbReference type="Pfam" id="PF07336">
    <property type="entry name" value="ABATE"/>
    <property type="match status" value="1"/>
</dbReference>
<name>A0ABW2V5C3_9BACL</name>
<dbReference type="SUPFAM" id="SSF160904">
    <property type="entry name" value="Jann2411-like"/>
    <property type="match status" value="1"/>
</dbReference>
<dbReference type="PANTHER" id="PTHR35525:SF3">
    <property type="entry name" value="BLL6575 PROTEIN"/>
    <property type="match status" value="1"/>
</dbReference>
<comment type="caution">
    <text evidence="2">The sequence shown here is derived from an EMBL/GenBank/DDBJ whole genome shotgun (WGS) entry which is preliminary data.</text>
</comment>
<reference evidence="3" key="1">
    <citation type="journal article" date="2019" name="Int. J. Syst. Evol. Microbiol.">
        <title>The Global Catalogue of Microorganisms (GCM) 10K type strain sequencing project: providing services to taxonomists for standard genome sequencing and annotation.</title>
        <authorList>
            <consortium name="The Broad Institute Genomics Platform"/>
            <consortium name="The Broad Institute Genome Sequencing Center for Infectious Disease"/>
            <person name="Wu L."/>
            <person name="Ma J."/>
        </authorList>
    </citation>
    <scope>NUCLEOTIDE SEQUENCE [LARGE SCALE GENOMIC DNA]</scope>
    <source>
        <strain evidence="3">JCM 18657</strain>
    </source>
</reference>
<evidence type="ECO:0000313" key="3">
    <source>
        <dbReference type="Proteomes" id="UP001596528"/>
    </source>
</evidence>
<dbReference type="PANTHER" id="PTHR35525">
    <property type="entry name" value="BLL6575 PROTEIN"/>
    <property type="match status" value="1"/>
</dbReference>
<dbReference type="Pfam" id="PF11706">
    <property type="entry name" value="zf-CGNR"/>
    <property type="match status" value="1"/>
</dbReference>
<dbReference type="InterPro" id="IPR021005">
    <property type="entry name" value="Znf_CGNR"/>
</dbReference>
<evidence type="ECO:0000259" key="1">
    <source>
        <dbReference type="Pfam" id="PF11706"/>
    </source>
</evidence>
<feature type="domain" description="Zinc finger CGNR" evidence="1">
    <location>
        <begin position="136"/>
        <end position="179"/>
    </location>
</feature>
<proteinExistence type="predicted"/>
<evidence type="ECO:0000313" key="2">
    <source>
        <dbReference type="EMBL" id="MFC7750743.1"/>
    </source>
</evidence>
<dbReference type="RefSeq" id="WP_342774293.1">
    <property type="nucleotide sequence ID" value="NZ_JBHTGQ010000028.1"/>
</dbReference>
<dbReference type="InterPro" id="IPR010852">
    <property type="entry name" value="ABATE"/>
</dbReference>
<sequence>MDLLWTDFLNSMWHDWRGSGRSEDRLEKPAWLERFTATWNLNAPLPLQPEELDALKKLRTLLGRMAENVVAGFLLHPDDLQQLNQAMARSPVTRQLVRTDGKYRLELVPLRQDWVHAMADIAASFALTLAEGDDGRIRICDNPHCRWVFIDSTRNRSKRFCDDKLCGNLMKVRRFRARKQSSDHAESGRGQKE</sequence>
<gene>
    <name evidence="2" type="ORF">ACFQWB_12520</name>
</gene>
<dbReference type="InterPro" id="IPR023286">
    <property type="entry name" value="ABATE_dom_sf"/>
</dbReference>
<dbReference type="Gene3D" id="1.10.3300.10">
    <property type="entry name" value="Jann2411-like domain"/>
    <property type="match status" value="1"/>
</dbReference>
<dbReference type="Proteomes" id="UP001596528">
    <property type="component" value="Unassembled WGS sequence"/>
</dbReference>
<dbReference type="EMBL" id="JBHTGQ010000028">
    <property type="protein sequence ID" value="MFC7750743.1"/>
    <property type="molecule type" value="Genomic_DNA"/>
</dbReference>
<keyword evidence="3" id="KW-1185">Reference proteome</keyword>